<feature type="domain" description="CxC2-like cysteine cluster KDZ transposase-associated" evidence="1">
    <location>
        <begin position="82"/>
        <end position="189"/>
    </location>
</feature>
<protein>
    <recommendedName>
        <fullName evidence="1">CxC2-like cysteine cluster KDZ transposase-associated domain-containing protein</fullName>
    </recommendedName>
</protein>
<dbReference type="Proteomes" id="UP000015241">
    <property type="component" value="Unassembled WGS sequence"/>
</dbReference>
<evidence type="ECO:0000313" key="3">
    <source>
        <dbReference type="Proteomes" id="UP000015241"/>
    </source>
</evidence>
<dbReference type="AlphaFoldDB" id="S8DIA4"/>
<dbReference type="Pfam" id="PF18803">
    <property type="entry name" value="CxC2"/>
    <property type="match status" value="1"/>
</dbReference>
<dbReference type="InParanoid" id="S8DIA4"/>
<evidence type="ECO:0000259" key="1">
    <source>
        <dbReference type="Pfam" id="PF18803"/>
    </source>
</evidence>
<name>S8DIA4_FOMSC</name>
<dbReference type="Pfam" id="PF18758">
    <property type="entry name" value="KDZ"/>
    <property type="match status" value="1"/>
</dbReference>
<feature type="non-terminal residue" evidence="2">
    <location>
        <position position="1"/>
    </location>
</feature>
<proteinExistence type="predicted"/>
<feature type="non-terminal residue" evidence="2">
    <location>
        <position position="379"/>
    </location>
</feature>
<gene>
    <name evidence="2" type="ORF">FOMPIDRAFT_1094913</name>
</gene>
<dbReference type="HOGENOM" id="CLU_003703_12_1_1"/>
<organism evidence="2 3">
    <name type="scientific">Fomitopsis schrenkii</name>
    <name type="common">Brown rot fungus</name>
    <dbReference type="NCBI Taxonomy" id="2126942"/>
    <lineage>
        <taxon>Eukaryota</taxon>
        <taxon>Fungi</taxon>
        <taxon>Dikarya</taxon>
        <taxon>Basidiomycota</taxon>
        <taxon>Agaricomycotina</taxon>
        <taxon>Agaricomycetes</taxon>
        <taxon>Polyporales</taxon>
        <taxon>Fomitopsis</taxon>
    </lineage>
</organism>
<dbReference type="InterPro" id="IPR040521">
    <property type="entry name" value="KDZ"/>
</dbReference>
<dbReference type="eggNOG" id="ENOG502S623">
    <property type="taxonomic scope" value="Eukaryota"/>
</dbReference>
<sequence>ISKVLEGWKPLFPSILEDILAAEVPPDEHLQCGCGRAAATTRCRDCMQGGFQCPDCLVESHRLLPFHWVEVSNGRCLEKRDLSELGLVLYLGHQGIPCPTLGAVDRSIMYTLTHTNGVHRVRIQECCCARAHRTVSQLLRAGLFPATLDRPESAFTFHLLRQWDLHFLTSKKSAYDFFEALHRLTDNTGTRPVKNRYRELNIAGRLWQHLTAVKRAGVHHGLKLPNRATSVTVPCFACPWPGFNMPDNWKDTPSALAYIHACELGGDGNHGLQKKTKRDDPDDISLSEGLGFFVDREKMKTYLDNVDVEPAVCSHPETCSGFKVGRAQRPGKFRNLDVSGVVAVICIRHGCFRPEAIVDLQKGERYGHMDLALAGALRG</sequence>
<dbReference type="OrthoDB" id="3257613at2759"/>
<dbReference type="CDD" id="cd19757">
    <property type="entry name" value="Bbox1"/>
    <property type="match status" value="1"/>
</dbReference>
<dbReference type="EMBL" id="KE504289">
    <property type="protein sequence ID" value="EPS93236.1"/>
    <property type="molecule type" value="Genomic_DNA"/>
</dbReference>
<keyword evidence="3" id="KW-1185">Reference proteome</keyword>
<dbReference type="STRING" id="743788.S8DIA4"/>
<reference evidence="2 3" key="1">
    <citation type="journal article" date="2012" name="Science">
        <title>The Paleozoic origin of enzymatic lignin decomposition reconstructed from 31 fungal genomes.</title>
        <authorList>
            <person name="Floudas D."/>
            <person name="Binder M."/>
            <person name="Riley R."/>
            <person name="Barry K."/>
            <person name="Blanchette R.A."/>
            <person name="Henrissat B."/>
            <person name="Martinez A.T."/>
            <person name="Otillar R."/>
            <person name="Spatafora J.W."/>
            <person name="Yadav J.S."/>
            <person name="Aerts A."/>
            <person name="Benoit I."/>
            <person name="Boyd A."/>
            <person name="Carlson A."/>
            <person name="Copeland A."/>
            <person name="Coutinho P.M."/>
            <person name="de Vries R.P."/>
            <person name="Ferreira P."/>
            <person name="Findley K."/>
            <person name="Foster B."/>
            <person name="Gaskell J."/>
            <person name="Glotzer D."/>
            <person name="Gorecki P."/>
            <person name="Heitman J."/>
            <person name="Hesse C."/>
            <person name="Hori C."/>
            <person name="Igarashi K."/>
            <person name="Jurgens J.A."/>
            <person name="Kallen N."/>
            <person name="Kersten P."/>
            <person name="Kohler A."/>
            <person name="Kuees U."/>
            <person name="Kumar T.K.A."/>
            <person name="Kuo A."/>
            <person name="LaButti K."/>
            <person name="Larrondo L.F."/>
            <person name="Lindquist E."/>
            <person name="Ling A."/>
            <person name="Lombard V."/>
            <person name="Lucas S."/>
            <person name="Lundell T."/>
            <person name="Martin R."/>
            <person name="McLaughlin D.J."/>
            <person name="Morgenstern I."/>
            <person name="Morin E."/>
            <person name="Murat C."/>
            <person name="Nagy L.G."/>
            <person name="Nolan M."/>
            <person name="Ohm R.A."/>
            <person name="Patyshakuliyeva A."/>
            <person name="Rokas A."/>
            <person name="Ruiz-Duenas F.J."/>
            <person name="Sabat G."/>
            <person name="Salamov A."/>
            <person name="Samejima M."/>
            <person name="Schmutz J."/>
            <person name="Slot J.C."/>
            <person name="St John F."/>
            <person name="Stenlid J."/>
            <person name="Sun H."/>
            <person name="Sun S."/>
            <person name="Syed K."/>
            <person name="Tsang A."/>
            <person name="Wiebenga A."/>
            <person name="Young D."/>
            <person name="Pisabarro A."/>
            <person name="Eastwood D.C."/>
            <person name="Martin F."/>
            <person name="Cullen D."/>
            <person name="Grigoriev I.V."/>
            <person name="Hibbett D.S."/>
        </authorList>
    </citation>
    <scope>NUCLEOTIDE SEQUENCE</scope>
    <source>
        <strain evidence="3">FP-58527</strain>
    </source>
</reference>
<evidence type="ECO:0000313" key="2">
    <source>
        <dbReference type="EMBL" id="EPS93236.1"/>
    </source>
</evidence>
<accession>S8DIA4</accession>
<dbReference type="InterPro" id="IPR041457">
    <property type="entry name" value="CxC2_KDZ-assoc"/>
</dbReference>